<dbReference type="SUPFAM" id="SSF47113">
    <property type="entry name" value="Histone-fold"/>
    <property type="match status" value="1"/>
</dbReference>
<evidence type="ECO:0000256" key="4">
    <source>
        <dbReference type="ARBA" id="ARBA00042096"/>
    </source>
</evidence>
<dbReference type="GO" id="GO:0031507">
    <property type="term" value="P:heterochromatin formation"/>
    <property type="evidence" value="ECO:0007669"/>
    <property type="project" value="TreeGrafter"/>
</dbReference>
<evidence type="ECO:0000313" key="8">
    <source>
        <dbReference type="Proteomes" id="UP000194127"/>
    </source>
</evidence>
<evidence type="ECO:0000259" key="6">
    <source>
        <dbReference type="Pfam" id="PF00808"/>
    </source>
</evidence>
<dbReference type="Gene3D" id="1.10.20.10">
    <property type="entry name" value="Histone, subunit A"/>
    <property type="match status" value="1"/>
</dbReference>
<keyword evidence="8" id="KW-1185">Reference proteome</keyword>
<dbReference type="InterPro" id="IPR009072">
    <property type="entry name" value="Histone-fold"/>
</dbReference>
<evidence type="ECO:0000256" key="3">
    <source>
        <dbReference type="ARBA" id="ARBA00039775"/>
    </source>
</evidence>
<dbReference type="STRING" id="670580.A0A1X6N2Q1"/>
<dbReference type="GO" id="GO:0046982">
    <property type="term" value="F:protein heterodimerization activity"/>
    <property type="evidence" value="ECO:0007669"/>
    <property type="project" value="InterPro"/>
</dbReference>
<feature type="compositionally biased region" description="Low complexity" evidence="5">
    <location>
        <begin position="137"/>
        <end position="151"/>
    </location>
</feature>
<dbReference type="GO" id="GO:0006272">
    <property type="term" value="P:leading strand elongation"/>
    <property type="evidence" value="ECO:0007669"/>
    <property type="project" value="TreeGrafter"/>
</dbReference>
<reference evidence="7 8" key="1">
    <citation type="submission" date="2017-04" db="EMBL/GenBank/DDBJ databases">
        <title>Genome Sequence of the Model Brown-Rot Fungus Postia placenta SB12.</title>
        <authorList>
            <consortium name="DOE Joint Genome Institute"/>
            <person name="Gaskell J."/>
            <person name="Kersten P."/>
            <person name="Larrondo L.F."/>
            <person name="Canessa P."/>
            <person name="Martinez D."/>
            <person name="Hibbett D."/>
            <person name="Schmoll M."/>
            <person name="Kubicek C.P."/>
            <person name="Martinez A.T."/>
            <person name="Yadav J."/>
            <person name="Master E."/>
            <person name="Magnuson J.K."/>
            <person name="James T."/>
            <person name="Yaver D."/>
            <person name="Berka R."/>
            <person name="Labutti K."/>
            <person name="Lipzen A."/>
            <person name="Aerts A."/>
            <person name="Barry K."/>
            <person name="Henrissat B."/>
            <person name="Blanchette R."/>
            <person name="Grigoriev I."/>
            <person name="Cullen D."/>
        </authorList>
    </citation>
    <scope>NUCLEOTIDE SEQUENCE [LARGE SCALE GENOMIC DNA]</scope>
    <source>
        <strain evidence="7 8">MAD-698-R-SB12</strain>
    </source>
</reference>
<accession>A0A1X6N2Q1</accession>
<comment type="subcellular location">
    <subcellularLocation>
        <location evidence="1">Nucleus</location>
    </subcellularLocation>
</comment>
<name>A0A1X6N2Q1_9APHY</name>
<dbReference type="InterPro" id="IPR003958">
    <property type="entry name" value="CBFA_NFYB_domain"/>
</dbReference>
<feature type="region of interest" description="Disordered" evidence="5">
    <location>
        <begin position="118"/>
        <end position="253"/>
    </location>
</feature>
<dbReference type="EMBL" id="KZ110596">
    <property type="protein sequence ID" value="OSX62752.1"/>
    <property type="molecule type" value="Genomic_DNA"/>
</dbReference>
<dbReference type="PANTHER" id="PTHR46172">
    <property type="entry name" value="DNA POLYMERASE EPSILON SUBUNIT 3"/>
    <property type="match status" value="1"/>
</dbReference>
<feature type="domain" description="Transcription factor CBF/NF-Y/archaeal histone" evidence="6">
    <location>
        <begin position="29"/>
        <end position="93"/>
    </location>
</feature>
<dbReference type="AlphaFoldDB" id="A0A1X6N2Q1"/>
<feature type="compositionally biased region" description="Basic and acidic residues" evidence="5">
    <location>
        <begin position="239"/>
        <end position="253"/>
    </location>
</feature>
<protein>
    <recommendedName>
        <fullName evidence="3">DNA polymerase epsilon subunit D</fullName>
    </recommendedName>
    <alternativeName>
        <fullName evidence="4">DNA polymerase II subunit D</fullName>
    </alternativeName>
</protein>
<dbReference type="RefSeq" id="XP_024339546.1">
    <property type="nucleotide sequence ID" value="XM_024482679.1"/>
</dbReference>
<proteinExistence type="predicted"/>
<dbReference type="OrthoDB" id="1707486at2759"/>
<dbReference type="Proteomes" id="UP000194127">
    <property type="component" value="Unassembled WGS sequence"/>
</dbReference>
<organism evidence="7 8">
    <name type="scientific">Postia placenta MAD-698-R-SB12</name>
    <dbReference type="NCBI Taxonomy" id="670580"/>
    <lineage>
        <taxon>Eukaryota</taxon>
        <taxon>Fungi</taxon>
        <taxon>Dikarya</taxon>
        <taxon>Basidiomycota</taxon>
        <taxon>Agaricomycotina</taxon>
        <taxon>Agaricomycetes</taxon>
        <taxon>Polyporales</taxon>
        <taxon>Adustoporiaceae</taxon>
        <taxon>Rhodonia</taxon>
    </lineage>
</organism>
<evidence type="ECO:0000313" key="7">
    <source>
        <dbReference type="EMBL" id="OSX62752.1"/>
    </source>
</evidence>
<gene>
    <name evidence="7" type="ORF">POSPLADRAFT_1074220</name>
</gene>
<feature type="compositionally biased region" description="Polar residues" evidence="5">
    <location>
        <begin position="161"/>
        <end position="173"/>
    </location>
</feature>
<dbReference type="PANTHER" id="PTHR46172:SF1">
    <property type="entry name" value="DNA POLYMERASE EPSILON SUBUNIT 3"/>
    <property type="match status" value="1"/>
</dbReference>
<evidence type="ECO:0000256" key="2">
    <source>
        <dbReference type="ARBA" id="ARBA00023242"/>
    </source>
</evidence>
<dbReference type="InterPro" id="IPR051377">
    <property type="entry name" value="DNA_Pol-Epsilon_Subunit"/>
</dbReference>
<sequence length="253" mass="27536">MGRTPTISTSAVSAQAQQDAVSEGIENFQLPRSLITKLARSGMSEDAKMQKDVVLSYQKSATVFINYLAATAHEVAASKQHKSISASDVLKALEMVEMGDMVQMIQQELDVYRDIQKADKNRKSSSASKGKARESQAESASVSTSISARSSGKNKERAQVPSITISRAQSATRPESAPQSEPEAEPDDEEGDEEHALEEDEEMLEPEDGAEEDVEEEDEEDEGEGDEQPGDPITVEDEELRRDARGLEDGDDA</sequence>
<feature type="compositionally biased region" description="Acidic residues" evidence="5">
    <location>
        <begin position="182"/>
        <end position="238"/>
    </location>
</feature>
<keyword evidence="2" id="KW-0539">Nucleus</keyword>
<dbReference type="GO" id="GO:0031490">
    <property type="term" value="F:chromatin DNA binding"/>
    <property type="evidence" value="ECO:0007669"/>
    <property type="project" value="TreeGrafter"/>
</dbReference>
<dbReference type="CDD" id="cd22928">
    <property type="entry name" value="HFD_POLE3_DPB4"/>
    <property type="match status" value="1"/>
</dbReference>
<evidence type="ECO:0000256" key="1">
    <source>
        <dbReference type="ARBA" id="ARBA00004123"/>
    </source>
</evidence>
<dbReference type="GO" id="GO:0008623">
    <property type="term" value="C:CHRAC"/>
    <property type="evidence" value="ECO:0007669"/>
    <property type="project" value="TreeGrafter"/>
</dbReference>
<dbReference type="GO" id="GO:0008622">
    <property type="term" value="C:epsilon DNA polymerase complex"/>
    <property type="evidence" value="ECO:0007669"/>
    <property type="project" value="TreeGrafter"/>
</dbReference>
<evidence type="ECO:0000256" key="5">
    <source>
        <dbReference type="SAM" id="MobiDB-lite"/>
    </source>
</evidence>
<dbReference type="GO" id="GO:0006974">
    <property type="term" value="P:DNA damage response"/>
    <property type="evidence" value="ECO:0007669"/>
    <property type="project" value="TreeGrafter"/>
</dbReference>
<dbReference type="GeneID" id="36327628"/>
<dbReference type="Pfam" id="PF00808">
    <property type="entry name" value="CBFD_NFYB_HMF"/>
    <property type="match status" value="1"/>
</dbReference>